<accession>A0A7R9GDG0</accession>
<dbReference type="GO" id="GO:0009653">
    <property type="term" value="P:anatomical structure morphogenesis"/>
    <property type="evidence" value="ECO:0007669"/>
    <property type="project" value="UniProtKB-ARBA"/>
</dbReference>
<dbReference type="SUPFAM" id="SSF48726">
    <property type="entry name" value="Immunoglobulin"/>
    <property type="match status" value="6"/>
</dbReference>
<dbReference type="FunFam" id="2.60.40.10:FF:001928">
    <property type="entry name" value="neuroglian isoform X2"/>
    <property type="match status" value="1"/>
</dbReference>
<feature type="transmembrane region" description="Helical" evidence="13">
    <location>
        <begin position="1134"/>
        <end position="1157"/>
    </location>
</feature>
<evidence type="ECO:0008006" key="19">
    <source>
        <dbReference type="Google" id="ProtNLM"/>
    </source>
</evidence>
<feature type="signal peptide" evidence="14">
    <location>
        <begin position="1"/>
        <end position="22"/>
    </location>
</feature>
<dbReference type="FunFam" id="2.60.40.10:FF:001687">
    <property type="entry name" value="Neuroglian, isoform E"/>
    <property type="match status" value="1"/>
</dbReference>
<gene>
    <name evidence="17" type="ORF">NMOB1V02_LOCUS4737</name>
</gene>
<feature type="domain" description="Ig-like" evidence="15">
    <location>
        <begin position="338"/>
        <end position="425"/>
    </location>
</feature>
<feature type="domain" description="Ig-like" evidence="15">
    <location>
        <begin position="261"/>
        <end position="333"/>
    </location>
</feature>
<feature type="domain" description="Fibronectin type-III" evidence="16">
    <location>
        <begin position="713"/>
        <end position="813"/>
    </location>
</feature>
<dbReference type="Pfam" id="PF13882">
    <property type="entry name" value="Bravo_FIGEY"/>
    <property type="match status" value="1"/>
</dbReference>
<evidence type="ECO:0000256" key="6">
    <source>
        <dbReference type="ARBA" id="ARBA00022889"/>
    </source>
</evidence>
<keyword evidence="14" id="KW-0732">Signal</keyword>
<dbReference type="InterPro" id="IPR003961">
    <property type="entry name" value="FN3_dom"/>
</dbReference>
<protein>
    <recommendedName>
        <fullName evidence="19">Neuroglian</fullName>
    </recommendedName>
</protein>
<dbReference type="SMART" id="SM00408">
    <property type="entry name" value="IGc2"/>
    <property type="match status" value="6"/>
</dbReference>
<reference evidence="17" key="1">
    <citation type="submission" date="2020-11" db="EMBL/GenBank/DDBJ databases">
        <authorList>
            <person name="Tran Van P."/>
        </authorList>
    </citation>
    <scope>NUCLEOTIDE SEQUENCE</scope>
</reference>
<dbReference type="SMART" id="SM00409">
    <property type="entry name" value="IG"/>
    <property type="match status" value="6"/>
</dbReference>
<dbReference type="EMBL" id="OA882805">
    <property type="protein sequence ID" value="CAD7276995.1"/>
    <property type="molecule type" value="Genomic_DNA"/>
</dbReference>
<dbReference type="PROSITE" id="PS50835">
    <property type="entry name" value="IG_LIKE"/>
    <property type="match status" value="6"/>
</dbReference>
<feature type="compositionally biased region" description="Basic and acidic residues" evidence="12">
    <location>
        <begin position="1171"/>
        <end position="1196"/>
    </location>
</feature>
<feature type="region of interest" description="Disordered" evidence="12">
    <location>
        <begin position="698"/>
        <end position="725"/>
    </location>
</feature>
<evidence type="ECO:0000259" key="16">
    <source>
        <dbReference type="PROSITE" id="PS50853"/>
    </source>
</evidence>
<name>A0A7R9GDG0_9CRUS</name>
<dbReference type="Gene3D" id="2.60.40.10">
    <property type="entry name" value="Immunoglobulins"/>
    <property type="match status" value="11"/>
</dbReference>
<dbReference type="PROSITE" id="PS50853">
    <property type="entry name" value="FN3"/>
    <property type="match status" value="5"/>
</dbReference>
<dbReference type="InterPro" id="IPR036179">
    <property type="entry name" value="Ig-like_dom_sf"/>
</dbReference>
<dbReference type="FunFam" id="2.60.40.10:FF:000032">
    <property type="entry name" value="palladin isoform X1"/>
    <property type="match status" value="1"/>
</dbReference>
<dbReference type="InterPro" id="IPR003598">
    <property type="entry name" value="Ig_sub2"/>
</dbReference>
<feature type="region of interest" description="Disordered" evidence="12">
    <location>
        <begin position="1170"/>
        <end position="1216"/>
    </location>
</feature>
<evidence type="ECO:0000256" key="4">
    <source>
        <dbReference type="ARBA" id="ARBA00022692"/>
    </source>
</evidence>
<feature type="domain" description="Fibronectin type-III" evidence="16">
    <location>
        <begin position="818"/>
        <end position="918"/>
    </location>
</feature>
<dbReference type="CDD" id="cd00063">
    <property type="entry name" value="FN3"/>
    <property type="match status" value="5"/>
</dbReference>
<evidence type="ECO:0000256" key="2">
    <source>
        <dbReference type="ARBA" id="ARBA00004479"/>
    </source>
</evidence>
<dbReference type="FunFam" id="2.60.40.10:FF:000004">
    <property type="entry name" value="DCC isoform 1"/>
    <property type="match status" value="1"/>
</dbReference>
<keyword evidence="10" id="KW-0325">Glycoprotein</keyword>
<dbReference type="SUPFAM" id="SSF49265">
    <property type="entry name" value="Fibronectin type III"/>
    <property type="match status" value="3"/>
</dbReference>
<dbReference type="FunFam" id="2.60.40.10:FF:000005">
    <property type="entry name" value="Neuronal cell adhesion molecule"/>
    <property type="match status" value="1"/>
</dbReference>
<evidence type="ECO:0000256" key="13">
    <source>
        <dbReference type="SAM" id="Phobius"/>
    </source>
</evidence>
<keyword evidence="8 13" id="KW-0472">Membrane</keyword>
<feature type="domain" description="Ig-like" evidence="15">
    <location>
        <begin position="520"/>
        <end position="609"/>
    </location>
</feature>
<feature type="chain" id="PRO_5036403224" description="Neuroglian" evidence="14">
    <location>
        <begin position="23"/>
        <end position="1312"/>
    </location>
</feature>
<keyword evidence="4 13" id="KW-0812">Transmembrane</keyword>
<keyword evidence="11" id="KW-0393">Immunoglobulin domain</keyword>
<feature type="domain" description="Fibronectin type-III" evidence="16">
    <location>
        <begin position="613"/>
        <end position="711"/>
    </location>
</feature>
<sequence length="1312" mass="145837">MGMISLRCASFVFVLLFNVAFALIQSPPTMIKQPPDDELLFQVAERQDELDKPFIIECEAAGEPPPTYSWIKNGKKFEFQPYDTRISQQPGRGTLVITKPRDEDLGYYQCFATNTWGTAMSNSVHVRKSELSAFKEEKYKTLDVDEGKPFSLTCNPPDGYPKPQVHWIIQSDSGALRSINSSRLTMDPEGTLWFSNVTREDASFDKDFRYACSATLPSKKEYKVGNFVNLRVLASGSSGGQNKYAVTRQYVSRKNFNAVRGQQAELWCIFGGTPLPDIRWRKKGGPMKWGRSTTTNYGKTLVLNYVDFEDEAQYECTATNGVGSAMSYSIDVKVDAKPTFTVEPESANGAEGETVRFRCEADGVPKPKIDWYHNGLPIFNAKTNPRRTISPNEIMIVNLEKEDTGNYACNASNTLGYVFKDVYINVLALPPSFETLPKDITTVTGQPVTLSCRVTGAPKPLVKWLKGGQELTGGRFRQNDVNDLVIEDVRFADAGVYTCRAENKFNVTQASAALLVKDRTVIKDRPANYEVAAGRTATFRCDAVADSSLTLSITWENQDRKIDFDTESRFIQAQDMSLTITKTDELDSGTYTCVASTELDSVRASATLVVQDVPNAPKITSVVCTDKDATISWQPMGDNRAPILTYVIQYNTSFTPDSWEEAFDSVPAADNSFKVSLSPWATYSFRVIAKNKIGPSLPSDASKEHCSTSEEVPHKNPENVVGQGDRPDNLVIRWTPMPQIDHNAPRFKYVVMYKMDEPSSQWDLLEIDDWRQNKLVIPNQPTFRRYLIKVEAHNENGESNIAPNVVIGYSGEDVPLEAPTGFCEENVVTPIDHKTALFKWNPVNPDSLRGHFKGYKFKIWSRKLGEANTREVKVTKTATDAVVEKLFPFDENVVTLRVYNGMYDGPPSTECRIITPEGPPGPVDDMRATPLGSSAFLLTWKRPKQTNGILLGYKIYFQEVHGTQLGPIVERARAINDPRVTQAKLPGLQPGTRYRVTIKAYTGAGEGQEYFIEETTGSGASGKPDPPTFMWDHLPPEPESGSAGVRITWLPNSEGKPGSHFFVQYKKRGESQYSETQPEMFEHFMEVRGLDPGEIYEFRVASVDGKAFEFSDPREIYMATEGGLLVSSNNIATAGWFVGMMLVVTFLILVLILVCIVKRNRGGKYDVYSQELHHGPRDGDETGFHEYTRPLDDKASHGSLSSSIKGPVESDNDSMEEYGEAGEAGLHEDGSFIGQYGRKVPGHPQYVPPPPATAPAHHAQEQTTTGSYATLYAPKKNKKGEEKKALSPLPSYDATAPPMSPSFQLPLYGSAV</sequence>
<dbReference type="InterPro" id="IPR013098">
    <property type="entry name" value="Ig_I-set"/>
</dbReference>
<dbReference type="PANTHER" id="PTHR44170:SF6">
    <property type="entry name" value="CONTACTIN"/>
    <property type="match status" value="1"/>
</dbReference>
<keyword evidence="5" id="KW-0677">Repeat</keyword>
<dbReference type="OrthoDB" id="6244967at2759"/>
<dbReference type="InterPro" id="IPR007110">
    <property type="entry name" value="Ig-like_dom"/>
</dbReference>
<feature type="domain" description="Ig-like" evidence="15">
    <location>
        <begin position="137"/>
        <end position="223"/>
    </location>
</feature>
<dbReference type="Pfam" id="PF00041">
    <property type="entry name" value="fn3"/>
    <property type="match status" value="3"/>
</dbReference>
<dbReference type="SMART" id="SM00060">
    <property type="entry name" value="FN3"/>
    <property type="match status" value="5"/>
</dbReference>
<evidence type="ECO:0000256" key="14">
    <source>
        <dbReference type="SAM" id="SignalP"/>
    </source>
</evidence>
<keyword evidence="18" id="KW-1185">Reference proteome</keyword>
<evidence type="ECO:0000256" key="5">
    <source>
        <dbReference type="ARBA" id="ARBA00022737"/>
    </source>
</evidence>
<dbReference type="GO" id="GO:0030154">
    <property type="term" value="P:cell differentiation"/>
    <property type="evidence" value="ECO:0007669"/>
    <property type="project" value="UniProtKB-ARBA"/>
</dbReference>
<keyword evidence="6" id="KW-0130">Cell adhesion</keyword>
<dbReference type="PANTHER" id="PTHR44170">
    <property type="entry name" value="PROTEIN SIDEKICK"/>
    <property type="match status" value="1"/>
</dbReference>
<proteinExistence type="predicted"/>
<dbReference type="Pfam" id="PF07679">
    <property type="entry name" value="I-set"/>
    <property type="match status" value="3"/>
</dbReference>
<feature type="domain" description="Ig-like" evidence="15">
    <location>
        <begin position="431"/>
        <end position="515"/>
    </location>
</feature>
<keyword evidence="3" id="KW-1003">Cell membrane</keyword>
<dbReference type="EMBL" id="CAJPEX010000768">
    <property type="protein sequence ID" value="CAG0917147.1"/>
    <property type="molecule type" value="Genomic_DNA"/>
</dbReference>
<dbReference type="FunFam" id="2.60.40.10:FF:001718">
    <property type="entry name" value="Neuroglian, isoform D"/>
    <property type="match status" value="1"/>
</dbReference>
<dbReference type="InterPro" id="IPR026966">
    <property type="entry name" value="Neurofascin/L1/NrCAM_C"/>
</dbReference>
<evidence type="ECO:0000256" key="1">
    <source>
        <dbReference type="ARBA" id="ARBA00004236"/>
    </source>
</evidence>
<dbReference type="FunFam" id="2.60.40.10:FF:000035">
    <property type="entry name" value="Contactin 1"/>
    <property type="match status" value="1"/>
</dbReference>
<evidence type="ECO:0000313" key="18">
    <source>
        <dbReference type="Proteomes" id="UP000678499"/>
    </source>
</evidence>
<dbReference type="InterPro" id="IPR003599">
    <property type="entry name" value="Ig_sub"/>
</dbReference>
<dbReference type="Pfam" id="PF13927">
    <property type="entry name" value="Ig_3"/>
    <property type="match status" value="2"/>
</dbReference>
<dbReference type="GO" id="GO:0005886">
    <property type="term" value="C:plasma membrane"/>
    <property type="evidence" value="ECO:0007669"/>
    <property type="project" value="UniProtKB-SubCell"/>
</dbReference>
<dbReference type="InterPro" id="IPR036116">
    <property type="entry name" value="FN3_sf"/>
</dbReference>
<comment type="subcellular location">
    <subcellularLocation>
        <location evidence="1">Cell membrane</location>
    </subcellularLocation>
    <subcellularLocation>
        <location evidence="2">Membrane</location>
        <topology evidence="2">Single-pass type I membrane protein</topology>
    </subcellularLocation>
</comment>
<feature type="compositionally biased region" description="Basic and acidic residues" evidence="12">
    <location>
        <begin position="701"/>
        <end position="717"/>
    </location>
</feature>
<evidence type="ECO:0000256" key="3">
    <source>
        <dbReference type="ARBA" id="ARBA00022475"/>
    </source>
</evidence>
<evidence type="ECO:0000256" key="10">
    <source>
        <dbReference type="ARBA" id="ARBA00023180"/>
    </source>
</evidence>
<evidence type="ECO:0000256" key="9">
    <source>
        <dbReference type="ARBA" id="ARBA00023157"/>
    </source>
</evidence>
<organism evidence="17">
    <name type="scientific">Notodromas monacha</name>
    <dbReference type="NCBI Taxonomy" id="399045"/>
    <lineage>
        <taxon>Eukaryota</taxon>
        <taxon>Metazoa</taxon>
        <taxon>Ecdysozoa</taxon>
        <taxon>Arthropoda</taxon>
        <taxon>Crustacea</taxon>
        <taxon>Oligostraca</taxon>
        <taxon>Ostracoda</taxon>
        <taxon>Podocopa</taxon>
        <taxon>Podocopida</taxon>
        <taxon>Cypridocopina</taxon>
        <taxon>Cypridoidea</taxon>
        <taxon>Cyprididae</taxon>
        <taxon>Notodromas</taxon>
    </lineage>
</organism>
<evidence type="ECO:0000256" key="12">
    <source>
        <dbReference type="SAM" id="MobiDB-lite"/>
    </source>
</evidence>
<evidence type="ECO:0000256" key="11">
    <source>
        <dbReference type="ARBA" id="ARBA00023319"/>
    </source>
</evidence>
<dbReference type="GO" id="GO:0098609">
    <property type="term" value="P:cell-cell adhesion"/>
    <property type="evidence" value="ECO:0007669"/>
    <property type="project" value="UniProtKB-ARBA"/>
</dbReference>
<keyword evidence="9" id="KW-1015">Disulfide bond</keyword>
<feature type="region of interest" description="Disordered" evidence="12">
    <location>
        <begin position="1230"/>
        <end position="1312"/>
    </location>
</feature>
<dbReference type="Proteomes" id="UP000678499">
    <property type="component" value="Unassembled WGS sequence"/>
</dbReference>
<feature type="domain" description="Fibronectin type-III" evidence="16">
    <location>
        <begin position="919"/>
        <end position="1021"/>
    </location>
</feature>
<feature type="compositionally biased region" description="Low complexity" evidence="12">
    <location>
        <begin position="1254"/>
        <end position="1265"/>
    </location>
</feature>
<evidence type="ECO:0000256" key="8">
    <source>
        <dbReference type="ARBA" id="ARBA00023136"/>
    </source>
</evidence>
<evidence type="ECO:0000313" key="17">
    <source>
        <dbReference type="EMBL" id="CAD7276995.1"/>
    </source>
</evidence>
<evidence type="ECO:0000256" key="7">
    <source>
        <dbReference type="ARBA" id="ARBA00022989"/>
    </source>
</evidence>
<keyword evidence="7 13" id="KW-1133">Transmembrane helix</keyword>
<evidence type="ECO:0000259" key="15">
    <source>
        <dbReference type="PROSITE" id="PS50835"/>
    </source>
</evidence>
<dbReference type="InterPro" id="IPR013783">
    <property type="entry name" value="Ig-like_fold"/>
</dbReference>
<feature type="domain" description="Ig-like" evidence="15">
    <location>
        <begin position="28"/>
        <end position="132"/>
    </location>
</feature>
<feature type="domain" description="Fibronectin type-III" evidence="16">
    <location>
        <begin position="1026"/>
        <end position="1123"/>
    </location>
</feature>